<evidence type="ECO:0000313" key="2">
    <source>
        <dbReference type="Proteomes" id="UP000265520"/>
    </source>
</evidence>
<keyword evidence="2" id="KW-1185">Reference proteome</keyword>
<organism evidence="1 2">
    <name type="scientific">Trifolium medium</name>
    <dbReference type="NCBI Taxonomy" id="97028"/>
    <lineage>
        <taxon>Eukaryota</taxon>
        <taxon>Viridiplantae</taxon>
        <taxon>Streptophyta</taxon>
        <taxon>Embryophyta</taxon>
        <taxon>Tracheophyta</taxon>
        <taxon>Spermatophyta</taxon>
        <taxon>Magnoliopsida</taxon>
        <taxon>eudicotyledons</taxon>
        <taxon>Gunneridae</taxon>
        <taxon>Pentapetalae</taxon>
        <taxon>rosids</taxon>
        <taxon>fabids</taxon>
        <taxon>Fabales</taxon>
        <taxon>Fabaceae</taxon>
        <taxon>Papilionoideae</taxon>
        <taxon>50 kb inversion clade</taxon>
        <taxon>NPAAA clade</taxon>
        <taxon>Hologalegina</taxon>
        <taxon>IRL clade</taxon>
        <taxon>Trifolieae</taxon>
        <taxon>Trifolium</taxon>
    </lineage>
</organism>
<protein>
    <submittedName>
        <fullName evidence="1">Uncharacterized protein</fullName>
    </submittedName>
</protein>
<sequence>MTSQLRISSAGEAETVKLVVSDSIHVILVGIQTRGLPESSGDLTFGGPYDNRKITG</sequence>
<dbReference type="Proteomes" id="UP000265520">
    <property type="component" value="Unassembled WGS sequence"/>
</dbReference>
<proteinExistence type="predicted"/>
<accession>A0A392TJZ5</accession>
<dbReference type="EMBL" id="LXQA010581517">
    <property type="protein sequence ID" value="MCI60440.1"/>
    <property type="molecule type" value="Genomic_DNA"/>
</dbReference>
<comment type="caution">
    <text evidence="1">The sequence shown here is derived from an EMBL/GenBank/DDBJ whole genome shotgun (WGS) entry which is preliminary data.</text>
</comment>
<name>A0A392TJZ5_9FABA</name>
<dbReference type="AlphaFoldDB" id="A0A392TJZ5"/>
<evidence type="ECO:0000313" key="1">
    <source>
        <dbReference type="EMBL" id="MCI60440.1"/>
    </source>
</evidence>
<reference evidence="1 2" key="1">
    <citation type="journal article" date="2018" name="Front. Plant Sci.">
        <title>Red Clover (Trifolium pratense) and Zigzag Clover (T. medium) - A Picture of Genomic Similarities and Differences.</title>
        <authorList>
            <person name="Dluhosova J."/>
            <person name="Istvanek J."/>
            <person name="Nedelnik J."/>
            <person name="Repkova J."/>
        </authorList>
    </citation>
    <scope>NUCLEOTIDE SEQUENCE [LARGE SCALE GENOMIC DNA]</scope>
    <source>
        <strain evidence="2">cv. 10/8</strain>
        <tissue evidence="1">Leaf</tissue>
    </source>
</reference>